<gene>
    <name evidence="1" type="ORF">CFIO01_05413</name>
</gene>
<accession>A0A010RR45</accession>
<comment type="caution">
    <text evidence="1">The sequence shown here is derived from an EMBL/GenBank/DDBJ whole genome shotgun (WGS) entry which is preliminary data.</text>
</comment>
<name>A0A010RR45_9PEZI</name>
<dbReference type="KEGG" id="cfj:CFIO01_05413"/>
<dbReference type="HOGENOM" id="CLU_1161041_0_0_1"/>
<dbReference type="eggNOG" id="ENOG502RR9Q">
    <property type="taxonomic scope" value="Eukaryota"/>
</dbReference>
<dbReference type="AlphaFoldDB" id="A0A010RR45"/>
<proteinExistence type="predicted"/>
<reference evidence="1 2" key="1">
    <citation type="submission" date="2014-02" db="EMBL/GenBank/DDBJ databases">
        <title>The genome sequence of Colletotrichum fioriniae PJ7.</title>
        <authorList>
            <person name="Baroncelli R."/>
            <person name="Thon M.R."/>
        </authorList>
    </citation>
    <scope>NUCLEOTIDE SEQUENCE [LARGE SCALE GENOMIC DNA]</scope>
    <source>
        <strain evidence="1 2">PJ7</strain>
    </source>
</reference>
<protein>
    <submittedName>
        <fullName evidence="1">Uncharacterized protein</fullName>
    </submittedName>
</protein>
<organism evidence="1 2">
    <name type="scientific">Colletotrichum fioriniae PJ7</name>
    <dbReference type="NCBI Taxonomy" id="1445577"/>
    <lineage>
        <taxon>Eukaryota</taxon>
        <taxon>Fungi</taxon>
        <taxon>Dikarya</taxon>
        <taxon>Ascomycota</taxon>
        <taxon>Pezizomycotina</taxon>
        <taxon>Sordariomycetes</taxon>
        <taxon>Hypocreomycetidae</taxon>
        <taxon>Glomerellales</taxon>
        <taxon>Glomerellaceae</taxon>
        <taxon>Colletotrichum</taxon>
        <taxon>Colletotrichum acutatum species complex</taxon>
    </lineage>
</organism>
<evidence type="ECO:0000313" key="1">
    <source>
        <dbReference type="EMBL" id="EXF74743.1"/>
    </source>
</evidence>
<dbReference type="Proteomes" id="UP000020467">
    <property type="component" value="Unassembled WGS sequence"/>
</dbReference>
<evidence type="ECO:0000313" key="2">
    <source>
        <dbReference type="Proteomes" id="UP000020467"/>
    </source>
</evidence>
<sequence>MPQSSEQSSNTINDMDIDPDNPATYDWVFSAYERVGPETGTLKLSGASFDMSPGYIENPYVGSLSWLVSWFPYNVEHLTIYFAPDTNQIRFSIPKPIIAQNFENFSDFRLERHYWKKIKPRPYLYELSSEDADAFGLIMGFLMTGTFHQHPQTRVRSVSHSIDEFIHAGELSIRLGLRCIVHFIRAVSLHLRQLLLEDWTALLEGHISSLYDFFDFSDERSTRAFRKIREVFAHAMVKP</sequence>
<dbReference type="EMBL" id="JARH01000945">
    <property type="protein sequence ID" value="EXF74743.1"/>
    <property type="molecule type" value="Genomic_DNA"/>
</dbReference>
<dbReference type="OrthoDB" id="4850859at2759"/>
<keyword evidence="2" id="KW-1185">Reference proteome</keyword>